<evidence type="ECO:0000256" key="2">
    <source>
        <dbReference type="ARBA" id="ARBA00023002"/>
    </source>
</evidence>
<dbReference type="RefSeq" id="XP_033397811.1">
    <property type="nucleotide sequence ID" value="XM_033540450.1"/>
</dbReference>
<dbReference type="GO" id="GO:0016616">
    <property type="term" value="F:oxidoreductase activity, acting on the CH-OH group of donors, NAD or NADP as acceptor"/>
    <property type="evidence" value="ECO:0007669"/>
    <property type="project" value="InterPro"/>
</dbReference>
<dbReference type="Proteomes" id="UP000799438">
    <property type="component" value="Unassembled WGS sequence"/>
</dbReference>
<protein>
    <recommendedName>
        <fullName evidence="3">3-beta hydroxysteroid dehydrogenase/isomerase domain-containing protein</fullName>
    </recommendedName>
</protein>
<gene>
    <name evidence="4" type="ORF">K452DRAFT_287307</name>
</gene>
<proteinExistence type="inferred from homology"/>
<dbReference type="InterPro" id="IPR050177">
    <property type="entry name" value="Lipid_A_modif_metabolic_enz"/>
</dbReference>
<evidence type="ECO:0000259" key="3">
    <source>
        <dbReference type="Pfam" id="PF01073"/>
    </source>
</evidence>
<dbReference type="OrthoDB" id="331544at2759"/>
<comment type="similarity">
    <text evidence="1">Belongs to the 3-beta-HSD family.</text>
</comment>
<sequence length="378" mass="39466">MPGERILITGGAGFLGSTVVAAFLDRHPEFLYSVLDSSDDDDNDNDAAAVAAQPHVEYLRADVRDAAAVLAAVRQAAPTVIVHTAGVVPVGAARYSQRRCDRDALFAVNVDGTRHVLDAARRCGVKALVYTSSSTVVTDDVERDFPNMDEATAPVGGAGLIYGQSKAAAEALVLAANTPTLLTLALRPSVLFGPGDTQLLPALHGLIPYSTAITLGAGSNLYDFTYVDNAAHAHVLAVEHLLQLRPTPSPTPSSSPPSLPAGAGHAFFVSNAAPVPFRAFCLAVWARFNHTPAFSLAVPAPLAYLLGCAADAAARVTGAEFALSGGAVADALRVRYACVERAREVLGYAPLVGLEEGVRRACADYERRLAAAGEKKKD</sequence>
<dbReference type="PANTHER" id="PTHR43245">
    <property type="entry name" value="BIFUNCTIONAL POLYMYXIN RESISTANCE PROTEIN ARNA"/>
    <property type="match status" value="1"/>
</dbReference>
<feature type="domain" description="3-beta hydroxysteroid dehydrogenase/isomerase" evidence="3">
    <location>
        <begin position="7"/>
        <end position="292"/>
    </location>
</feature>
<dbReference type="SUPFAM" id="SSF51735">
    <property type="entry name" value="NAD(P)-binding Rossmann-fold domains"/>
    <property type="match status" value="1"/>
</dbReference>
<organism evidence="4 5">
    <name type="scientific">Aplosporella prunicola CBS 121167</name>
    <dbReference type="NCBI Taxonomy" id="1176127"/>
    <lineage>
        <taxon>Eukaryota</taxon>
        <taxon>Fungi</taxon>
        <taxon>Dikarya</taxon>
        <taxon>Ascomycota</taxon>
        <taxon>Pezizomycotina</taxon>
        <taxon>Dothideomycetes</taxon>
        <taxon>Dothideomycetes incertae sedis</taxon>
        <taxon>Botryosphaeriales</taxon>
        <taxon>Aplosporellaceae</taxon>
        <taxon>Aplosporella</taxon>
    </lineage>
</organism>
<dbReference type="AlphaFoldDB" id="A0A6A6BD44"/>
<evidence type="ECO:0000313" key="4">
    <source>
        <dbReference type="EMBL" id="KAF2142099.1"/>
    </source>
</evidence>
<keyword evidence="2" id="KW-0560">Oxidoreductase</keyword>
<evidence type="ECO:0000256" key="1">
    <source>
        <dbReference type="ARBA" id="ARBA00009219"/>
    </source>
</evidence>
<dbReference type="GO" id="GO:0006694">
    <property type="term" value="P:steroid biosynthetic process"/>
    <property type="evidence" value="ECO:0007669"/>
    <property type="project" value="InterPro"/>
</dbReference>
<dbReference type="EMBL" id="ML995485">
    <property type="protein sequence ID" value="KAF2142099.1"/>
    <property type="molecule type" value="Genomic_DNA"/>
</dbReference>
<dbReference type="GeneID" id="54297946"/>
<dbReference type="Gene3D" id="3.40.50.720">
    <property type="entry name" value="NAD(P)-binding Rossmann-like Domain"/>
    <property type="match status" value="1"/>
</dbReference>
<keyword evidence="5" id="KW-1185">Reference proteome</keyword>
<dbReference type="Pfam" id="PF01073">
    <property type="entry name" value="3Beta_HSD"/>
    <property type="match status" value="1"/>
</dbReference>
<name>A0A6A6BD44_9PEZI</name>
<evidence type="ECO:0000313" key="5">
    <source>
        <dbReference type="Proteomes" id="UP000799438"/>
    </source>
</evidence>
<accession>A0A6A6BD44</accession>
<dbReference type="InterPro" id="IPR002225">
    <property type="entry name" value="3Beta_OHSteriod_DH/Estase"/>
</dbReference>
<dbReference type="InterPro" id="IPR036291">
    <property type="entry name" value="NAD(P)-bd_dom_sf"/>
</dbReference>
<reference evidence="4" key="1">
    <citation type="journal article" date="2020" name="Stud. Mycol.">
        <title>101 Dothideomycetes genomes: a test case for predicting lifestyles and emergence of pathogens.</title>
        <authorList>
            <person name="Haridas S."/>
            <person name="Albert R."/>
            <person name="Binder M."/>
            <person name="Bloem J."/>
            <person name="Labutti K."/>
            <person name="Salamov A."/>
            <person name="Andreopoulos B."/>
            <person name="Baker S."/>
            <person name="Barry K."/>
            <person name="Bills G."/>
            <person name="Bluhm B."/>
            <person name="Cannon C."/>
            <person name="Castanera R."/>
            <person name="Culley D."/>
            <person name="Daum C."/>
            <person name="Ezra D."/>
            <person name="Gonzalez J."/>
            <person name="Henrissat B."/>
            <person name="Kuo A."/>
            <person name="Liang C."/>
            <person name="Lipzen A."/>
            <person name="Lutzoni F."/>
            <person name="Magnuson J."/>
            <person name="Mondo S."/>
            <person name="Nolan M."/>
            <person name="Ohm R."/>
            <person name="Pangilinan J."/>
            <person name="Park H.-J."/>
            <person name="Ramirez L."/>
            <person name="Alfaro M."/>
            <person name="Sun H."/>
            <person name="Tritt A."/>
            <person name="Yoshinaga Y."/>
            <person name="Zwiers L.-H."/>
            <person name="Turgeon B."/>
            <person name="Goodwin S."/>
            <person name="Spatafora J."/>
            <person name="Crous P."/>
            <person name="Grigoriev I."/>
        </authorList>
    </citation>
    <scope>NUCLEOTIDE SEQUENCE</scope>
    <source>
        <strain evidence="4">CBS 121167</strain>
    </source>
</reference>
<dbReference type="PANTHER" id="PTHR43245:SF51">
    <property type="entry name" value="SHORT CHAIN DEHYDROGENASE_REDUCTASE FAMILY 42E, MEMBER 2"/>
    <property type="match status" value="1"/>
</dbReference>